<evidence type="ECO:0000256" key="19">
    <source>
        <dbReference type="SAM" id="SignalP"/>
    </source>
</evidence>
<evidence type="ECO:0000256" key="5">
    <source>
        <dbReference type="ARBA" id="ARBA00022614"/>
    </source>
</evidence>
<dbReference type="InterPro" id="IPR001611">
    <property type="entry name" value="Leu-rich_rpt"/>
</dbReference>
<dbReference type="InterPro" id="IPR046959">
    <property type="entry name" value="PRK1-6/SRF4-like"/>
</dbReference>
<proteinExistence type="inferred from homology"/>
<dbReference type="PANTHER" id="PTHR48007">
    <property type="entry name" value="LEUCINE-RICH REPEAT RECEPTOR-LIKE PROTEIN KINASE PXC1"/>
    <property type="match status" value="1"/>
</dbReference>
<evidence type="ECO:0000256" key="7">
    <source>
        <dbReference type="ARBA" id="ARBA00022692"/>
    </source>
</evidence>
<keyword evidence="15" id="KW-0675">Receptor</keyword>
<reference evidence="21 22" key="1">
    <citation type="journal article" date="2018" name="Sci. Data">
        <title>The draft genome sequence of cork oak.</title>
        <authorList>
            <person name="Ramos A.M."/>
            <person name="Usie A."/>
            <person name="Barbosa P."/>
            <person name="Barros P.M."/>
            <person name="Capote T."/>
            <person name="Chaves I."/>
            <person name="Simoes F."/>
            <person name="Abreu I."/>
            <person name="Carrasquinho I."/>
            <person name="Faro C."/>
            <person name="Guimaraes J.B."/>
            <person name="Mendonca D."/>
            <person name="Nobrega F."/>
            <person name="Rodrigues L."/>
            <person name="Saibo N.J.M."/>
            <person name="Varela M.C."/>
            <person name="Egas C."/>
            <person name="Matos J."/>
            <person name="Miguel C.M."/>
            <person name="Oliveira M.M."/>
            <person name="Ricardo C.P."/>
            <person name="Goncalves S."/>
        </authorList>
    </citation>
    <scope>NUCLEOTIDE SEQUENCE [LARGE SCALE GENOMIC DNA]</scope>
    <source>
        <strain evidence="22">cv. HL8</strain>
    </source>
</reference>
<evidence type="ECO:0000256" key="6">
    <source>
        <dbReference type="ARBA" id="ARBA00022679"/>
    </source>
</evidence>
<dbReference type="AlphaFoldDB" id="A0AAW0K8V5"/>
<keyword evidence="22" id="KW-1185">Reference proteome</keyword>
<evidence type="ECO:0000256" key="18">
    <source>
        <dbReference type="SAM" id="Phobius"/>
    </source>
</evidence>
<dbReference type="SUPFAM" id="SSF52058">
    <property type="entry name" value="L domain-like"/>
    <property type="match status" value="1"/>
</dbReference>
<comment type="catalytic activity">
    <reaction evidence="16">
        <text>L-threonyl-[protein] + ATP = O-phospho-L-threonyl-[protein] + ADP + H(+)</text>
        <dbReference type="Rhea" id="RHEA:46608"/>
        <dbReference type="Rhea" id="RHEA-COMP:11060"/>
        <dbReference type="Rhea" id="RHEA-COMP:11605"/>
        <dbReference type="ChEBI" id="CHEBI:15378"/>
        <dbReference type="ChEBI" id="CHEBI:30013"/>
        <dbReference type="ChEBI" id="CHEBI:30616"/>
        <dbReference type="ChEBI" id="CHEBI:61977"/>
        <dbReference type="ChEBI" id="CHEBI:456216"/>
        <dbReference type="EC" id="2.7.11.1"/>
    </reaction>
</comment>
<dbReference type="Pfam" id="PF13855">
    <property type="entry name" value="LRR_8"/>
    <property type="match status" value="1"/>
</dbReference>
<keyword evidence="4" id="KW-0597">Phosphoprotein</keyword>
<evidence type="ECO:0000256" key="15">
    <source>
        <dbReference type="ARBA" id="ARBA00023170"/>
    </source>
</evidence>
<evidence type="ECO:0000259" key="20">
    <source>
        <dbReference type="PROSITE" id="PS50011"/>
    </source>
</evidence>
<dbReference type="Pfam" id="PF00560">
    <property type="entry name" value="LRR_1"/>
    <property type="match status" value="1"/>
</dbReference>
<dbReference type="GO" id="GO:0016020">
    <property type="term" value="C:membrane"/>
    <property type="evidence" value="ECO:0007669"/>
    <property type="project" value="UniProtKB-SubCell"/>
</dbReference>
<dbReference type="Gene3D" id="1.10.510.10">
    <property type="entry name" value="Transferase(Phosphotransferase) domain 1"/>
    <property type="match status" value="1"/>
</dbReference>
<dbReference type="Gene3D" id="3.30.200.20">
    <property type="entry name" value="Phosphorylase Kinase, domain 1"/>
    <property type="match status" value="1"/>
</dbReference>
<keyword evidence="6" id="KW-0808">Transferase</keyword>
<comment type="catalytic activity">
    <reaction evidence="17">
        <text>L-seryl-[protein] + ATP = O-phospho-L-seryl-[protein] + ADP + H(+)</text>
        <dbReference type="Rhea" id="RHEA:17989"/>
        <dbReference type="Rhea" id="RHEA-COMP:9863"/>
        <dbReference type="Rhea" id="RHEA-COMP:11604"/>
        <dbReference type="ChEBI" id="CHEBI:15378"/>
        <dbReference type="ChEBI" id="CHEBI:29999"/>
        <dbReference type="ChEBI" id="CHEBI:30616"/>
        <dbReference type="ChEBI" id="CHEBI:83421"/>
        <dbReference type="ChEBI" id="CHEBI:456216"/>
        <dbReference type="EC" id="2.7.11.1"/>
    </reaction>
</comment>
<feature type="signal peptide" evidence="19">
    <location>
        <begin position="1"/>
        <end position="27"/>
    </location>
</feature>
<dbReference type="EC" id="2.7.11.1" evidence="3"/>
<dbReference type="Gene3D" id="3.80.10.10">
    <property type="entry name" value="Ribonuclease Inhibitor"/>
    <property type="match status" value="1"/>
</dbReference>
<dbReference type="InterPro" id="IPR032675">
    <property type="entry name" value="LRR_dom_sf"/>
</dbReference>
<name>A0AAW0K8V5_QUESU</name>
<dbReference type="FunFam" id="3.30.200.20:FF:000307">
    <property type="entry name" value="pollen receptor-like kinase 1"/>
    <property type="match status" value="1"/>
</dbReference>
<comment type="subcellular location">
    <subcellularLocation>
        <location evidence="1">Membrane</location>
        <topology evidence="1">Single-pass membrane protein</topology>
    </subcellularLocation>
</comment>
<dbReference type="PROSITE" id="PS50011">
    <property type="entry name" value="PROTEIN_KINASE_DOM"/>
    <property type="match status" value="1"/>
</dbReference>
<evidence type="ECO:0000256" key="12">
    <source>
        <dbReference type="ARBA" id="ARBA00022840"/>
    </source>
</evidence>
<accession>A0AAW0K8V5</accession>
<keyword evidence="13 18" id="KW-1133">Transmembrane helix</keyword>
<feature type="domain" description="Protein kinase" evidence="20">
    <location>
        <begin position="358"/>
        <end position="632"/>
    </location>
</feature>
<organism evidence="21 22">
    <name type="scientific">Quercus suber</name>
    <name type="common">Cork oak</name>
    <dbReference type="NCBI Taxonomy" id="58331"/>
    <lineage>
        <taxon>Eukaryota</taxon>
        <taxon>Viridiplantae</taxon>
        <taxon>Streptophyta</taxon>
        <taxon>Embryophyta</taxon>
        <taxon>Tracheophyta</taxon>
        <taxon>Spermatophyta</taxon>
        <taxon>Magnoliopsida</taxon>
        <taxon>eudicotyledons</taxon>
        <taxon>Gunneridae</taxon>
        <taxon>Pentapetalae</taxon>
        <taxon>rosids</taxon>
        <taxon>fabids</taxon>
        <taxon>Fagales</taxon>
        <taxon>Fagaceae</taxon>
        <taxon>Quercus</taxon>
    </lineage>
</organism>
<evidence type="ECO:0000256" key="2">
    <source>
        <dbReference type="ARBA" id="ARBA00008684"/>
    </source>
</evidence>
<evidence type="ECO:0000313" key="21">
    <source>
        <dbReference type="EMBL" id="KAK7834929.1"/>
    </source>
</evidence>
<dbReference type="InterPro" id="IPR013210">
    <property type="entry name" value="LRR_N_plant-typ"/>
</dbReference>
<evidence type="ECO:0000313" key="22">
    <source>
        <dbReference type="Proteomes" id="UP000237347"/>
    </source>
</evidence>
<keyword evidence="14 18" id="KW-0472">Membrane</keyword>
<keyword evidence="11" id="KW-0418">Kinase</keyword>
<dbReference type="GO" id="GO:0004674">
    <property type="term" value="F:protein serine/threonine kinase activity"/>
    <property type="evidence" value="ECO:0007669"/>
    <property type="project" value="UniProtKB-EC"/>
</dbReference>
<dbReference type="PANTHER" id="PTHR48007:SF67">
    <property type="entry name" value="POLLEN RECEPTOR-LIKE KINASE 1"/>
    <property type="match status" value="1"/>
</dbReference>
<dbReference type="Proteomes" id="UP000237347">
    <property type="component" value="Unassembled WGS sequence"/>
</dbReference>
<evidence type="ECO:0000256" key="4">
    <source>
        <dbReference type="ARBA" id="ARBA00022553"/>
    </source>
</evidence>
<evidence type="ECO:0000256" key="13">
    <source>
        <dbReference type="ARBA" id="ARBA00022989"/>
    </source>
</evidence>
<feature type="transmembrane region" description="Helical" evidence="18">
    <location>
        <begin position="268"/>
        <end position="291"/>
    </location>
</feature>
<dbReference type="InterPro" id="IPR011009">
    <property type="entry name" value="Kinase-like_dom_sf"/>
</dbReference>
<keyword evidence="5" id="KW-0433">Leucine-rich repeat</keyword>
<dbReference type="GO" id="GO:0005524">
    <property type="term" value="F:ATP binding"/>
    <property type="evidence" value="ECO:0007669"/>
    <property type="project" value="UniProtKB-KW"/>
</dbReference>
<evidence type="ECO:0000256" key="1">
    <source>
        <dbReference type="ARBA" id="ARBA00004167"/>
    </source>
</evidence>
<keyword evidence="12" id="KW-0067">ATP-binding</keyword>
<evidence type="ECO:0000256" key="14">
    <source>
        <dbReference type="ARBA" id="ARBA00023136"/>
    </source>
</evidence>
<keyword evidence="7 18" id="KW-0812">Transmembrane</keyword>
<protein>
    <recommendedName>
        <fullName evidence="3">non-specific serine/threonine protein kinase</fullName>
        <ecNumber evidence="3">2.7.11.1</ecNumber>
    </recommendedName>
</protein>
<gene>
    <name evidence="21" type="ORF">CFP56_024006</name>
</gene>
<evidence type="ECO:0000256" key="8">
    <source>
        <dbReference type="ARBA" id="ARBA00022729"/>
    </source>
</evidence>
<dbReference type="FunFam" id="1.10.510.10:FF:000480">
    <property type="entry name" value="Pollen receptor-like kinase 1"/>
    <property type="match status" value="1"/>
</dbReference>
<evidence type="ECO:0000256" key="10">
    <source>
        <dbReference type="ARBA" id="ARBA00022741"/>
    </source>
</evidence>
<comment type="similarity">
    <text evidence="2">Belongs to the protein kinase superfamily. Ser/Thr protein kinase family.</text>
</comment>
<evidence type="ECO:0000256" key="11">
    <source>
        <dbReference type="ARBA" id="ARBA00022777"/>
    </source>
</evidence>
<dbReference type="InterPro" id="IPR000719">
    <property type="entry name" value="Prot_kinase_dom"/>
</dbReference>
<dbReference type="SUPFAM" id="SSF56112">
    <property type="entry name" value="Protein kinase-like (PK-like)"/>
    <property type="match status" value="1"/>
</dbReference>
<dbReference type="Pfam" id="PF08263">
    <property type="entry name" value="LRRNT_2"/>
    <property type="match status" value="1"/>
</dbReference>
<evidence type="ECO:0000256" key="9">
    <source>
        <dbReference type="ARBA" id="ARBA00022737"/>
    </source>
</evidence>
<keyword evidence="9" id="KW-0677">Repeat</keyword>
<keyword evidence="10" id="KW-0547">Nucleotide-binding</keyword>
<sequence>MASNKVLVQQWLFMLFIMSVHVVATYGAMDNATQASLLKFRSSLSNATALSNWNPSISLCNGNKSDWAGVLCRNDVFYGLRLENMSLSGMIDTDALAEIPTLRSLSFMNNSFKGPMPTVKKLSLTRVLYLSLNGFSGDIPDDAFDGMSSLWKVYLERNEFTGKIPKSLVALPSLWEFSLVGNQFDGNIPDFQQSQWRKFNLSYNNFVGPIPEKLSNLVNSSSFLGDIGLCGKPLDPCKPPTPKPSDIGLCGKPLDPCKPPTPKPKRHYLLIIGILVIVTAALALLAAILYVHGRRAKTSQYEMAHDHEEKAHKNFGYDVSLKEFQSAELPAGCRKGEHGKLFFVRNDRERFDLQDLLRASAEVLGSGSFGSSYKAVLLSGPTMVVKRFKQMNNGGKDEFHDHMRKLGRLSHPNLLPLMAFYYTKEEKLLISDFVENGSLASHLHGRRAPGQSGLDWPTRLKIIKGVARGLACIHKEFPTLSLPHGHLKSSNVLLNHNFRPILSDFALVPVINKDHAHQYMAAYKSPEFTQTDRTSKKTDVWCFGILILELLTGKFPANYLKHGKGANVDLATWVNSVLREEWTGEVFDMDMKGTKDSVEEMLKLLKIGMCCCEWNVERRWDLKEAVEKIEELNERDVIEEGSYSSIGSEGDIYSSRALTEEDFSFLS</sequence>
<evidence type="ECO:0000256" key="16">
    <source>
        <dbReference type="ARBA" id="ARBA00047899"/>
    </source>
</evidence>
<dbReference type="Pfam" id="PF00069">
    <property type="entry name" value="Pkinase"/>
    <property type="match status" value="1"/>
</dbReference>
<dbReference type="EMBL" id="PKMF04000380">
    <property type="protein sequence ID" value="KAK7834929.1"/>
    <property type="molecule type" value="Genomic_DNA"/>
</dbReference>
<comment type="caution">
    <text evidence="21">The sequence shown here is derived from an EMBL/GenBank/DDBJ whole genome shotgun (WGS) entry which is preliminary data.</text>
</comment>
<feature type="chain" id="PRO_5043765825" description="non-specific serine/threonine protein kinase" evidence="19">
    <location>
        <begin position="28"/>
        <end position="667"/>
    </location>
</feature>
<evidence type="ECO:0000256" key="17">
    <source>
        <dbReference type="ARBA" id="ARBA00048679"/>
    </source>
</evidence>
<keyword evidence="8 19" id="KW-0732">Signal</keyword>
<evidence type="ECO:0000256" key="3">
    <source>
        <dbReference type="ARBA" id="ARBA00012513"/>
    </source>
</evidence>